<gene>
    <name evidence="1" type="ORF">CEXT_530761</name>
</gene>
<keyword evidence="2" id="KW-1185">Reference proteome</keyword>
<dbReference type="AlphaFoldDB" id="A0AAV4WS82"/>
<evidence type="ECO:0000313" key="2">
    <source>
        <dbReference type="Proteomes" id="UP001054945"/>
    </source>
</evidence>
<name>A0AAV4WS82_CAEEX</name>
<reference evidence="1 2" key="1">
    <citation type="submission" date="2021-06" db="EMBL/GenBank/DDBJ databases">
        <title>Caerostris extrusa draft genome.</title>
        <authorList>
            <person name="Kono N."/>
            <person name="Arakawa K."/>
        </authorList>
    </citation>
    <scope>NUCLEOTIDE SEQUENCE [LARGE SCALE GENOMIC DNA]</scope>
</reference>
<dbReference type="EMBL" id="BPLR01016518">
    <property type="protein sequence ID" value="GIY84480.1"/>
    <property type="molecule type" value="Genomic_DNA"/>
</dbReference>
<comment type="caution">
    <text evidence="1">The sequence shown here is derived from an EMBL/GenBank/DDBJ whole genome shotgun (WGS) entry which is preliminary data.</text>
</comment>
<accession>A0AAV4WS82</accession>
<proteinExistence type="predicted"/>
<evidence type="ECO:0000313" key="1">
    <source>
        <dbReference type="EMBL" id="GIY84480.1"/>
    </source>
</evidence>
<protein>
    <submittedName>
        <fullName evidence="1">Uncharacterized protein</fullName>
    </submittedName>
</protein>
<sequence>MKLVATIDYSLRGSAPGASNQPMINPELMDTTLFRTTRCKLRMEGNQISAEKQARINCEGLRHSIKQLDAHKKLFLQVKETYQADV</sequence>
<dbReference type="Proteomes" id="UP001054945">
    <property type="component" value="Unassembled WGS sequence"/>
</dbReference>
<organism evidence="1 2">
    <name type="scientific">Caerostris extrusa</name>
    <name type="common">Bark spider</name>
    <name type="synonym">Caerostris bankana</name>
    <dbReference type="NCBI Taxonomy" id="172846"/>
    <lineage>
        <taxon>Eukaryota</taxon>
        <taxon>Metazoa</taxon>
        <taxon>Ecdysozoa</taxon>
        <taxon>Arthropoda</taxon>
        <taxon>Chelicerata</taxon>
        <taxon>Arachnida</taxon>
        <taxon>Araneae</taxon>
        <taxon>Araneomorphae</taxon>
        <taxon>Entelegynae</taxon>
        <taxon>Araneoidea</taxon>
        <taxon>Araneidae</taxon>
        <taxon>Caerostris</taxon>
    </lineage>
</organism>